<dbReference type="PANTHER" id="PTHR31681">
    <property type="entry name" value="C2H2-LIKE ZINC FINGER PROTEIN"/>
    <property type="match status" value="1"/>
</dbReference>
<reference evidence="1 2" key="1">
    <citation type="journal article" date="2016" name="Genome Biol. Evol.">
        <title>Divergent and convergent evolution of fungal pathogenicity.</title>
        <authorList>
            <person name="Shang Y."/>
            <person name="Xiao G."/>
            <person name="Zheng P."/>
            <person name="Cen K."/>
            <person name="Zhan S."/>
            <person name="Wang C."/>
        </authorList>
    </citation>
    <scope>NUCLEOTIDE SEQUENCE [LARGE SCALE GENOMIC DNA]</scope>
    <source>
        <strain evidence="1 2">RCEF 4871</strain>
    </source>
</reference>
<dbReference type="Gene3D" id="3.90.228.10">
    <property type="match status" value="1"/>
</dbReference>
<proteinExistence type="predicted"/>
<dbReference type="EMBL" id="AZHC01000042">
    <property type="protein sequence ID" value="OAA35420.1"/>
    <property type="molecule type" value="Genomic_DNA"/>
</dbReference>
<dbReference type="SUPFAM" id="SSF56399">
    <property type="entry name" value="ADP-ribosylation"/>
    <property type="match status" value="1"/>
</dbReference>
<evidence type="ECO:0000313" key="1">
    <source>
        <dbReference type="EMBL" id="OAA35420.1"/>
    </source>
</evidence>
<accession>A0A166X4F6</accession>
<gene>
    <name evidence="1" type="ORF">NOR_07999</name>
</gene>
<dbReference type="STRING" id="1081105.A0A166X4F6"/>
<organism evidence="1 2">
    <name type="scientific">Metarhizium rileyi (strain RCEF 4871)</name>
    <name type="common">Nomuraea rileyi</name>
    <dbReference type="NCBI Taxonomy" id="1649241"/>
    <lineage>
        <taxon>Eukaryota</taxon>
        <taxon>Fungi</taxon>
        <taxon>Dikarya</taxon>
        <taxon>Ascomycota</taxon>
        <taxon>Pezizomycotina</taxon>
        <taxon>Sordariomycetes</taxon>
        <taxon>Hypocreomycetidae</taxon>
        <taxon>Hypocreales</taxon>
        <taxon>Clavicipitaceae</taxon>
        <taxon>Metarhizium</taxon>
    </lineage>
</organism>
<dbReference type="PANTHER" id="PTHR31681:SF3">
    <property type="entry name" value="OS04G0690100 PROTEIN"/>
    <property type="match status" value="1"/>
</dbReference>
<dbReference type="AlphaFoldDB" id="A0A166X4F6"/>
<protein>
    <recommendedName>
        <fullName evidence="3">PARP catalytic domain-containing protein</fullName>
    </recommendedName>
</protein>
<evidence type="ECO:0000313" key="2">
    <source>
        <dbReference type="Proteomes" id="UP000243498"/>
    </source>
</evidence>
<evidence type="ECO:0008006" key="3">
    <source>
        <dbReference type="Google" id="ProtNLM"/>
    </source>
</evidence>
<dbReference type="OrthoDB" id="5153512at2759"/>
<sequence length="252" mass="28849">MSKYLCLQCRQRPKSSDHTFCSPECGRAAANYAPNLLWIPPGHVQFENVAQHWNNGWKKRPAPAIRAMYLVTWDKKTRDDLEKYRREVETQTNYREKGRFEGNEQKRFWGVDRACGIGENGVTAMCFKAQCWLCPALRNGFREYLTEKRNTGLHGTRLGYGIYTTRTSSKYVDFLALLHVPMPDLTVASEQLATPVVIGNSYSTKTEQPFWHSPPAGYHSVLGEPGPGSSFRDDELVVYTERAIRPAYLILY</sequence>
<dbReference type="OMA" id="CSESCAR"/>
<dbReference type="Proteomes" id="UP000243498">
    <property type="component" value="Unassembled WGS sequence"/>
</dbReference>
<name>A0A166X4F6_METRR</name>
<keyword evidence="2" id="KW-1185">Reference proteome</keyword>
<comment type="caution">
    <text evidence="1">The sequence shown here is derived from an EMBL/GenBank/DDBJ whole genome shotgun (WGS) entry which is preliminary data.</text>
</comment>